<evidence type="ECO:0000313" key="8">
    <source>
        <dbReference type="EMBL" id="KIV84411.1"/>
    </source>
</evidence>
<comment type="cofactor">
    <cofactor evidence="1">
        <name>Fe(2+)</name>
        <dbReference type="ChEBI" id="CHEBI:29033"/>
    </cofactor>
</comment>
<dbReference type="EMBL" id="KN846951">
    <property type="protein sequence ID" value="KIV84411.1"/>
    <property type="molecule type" value="Genomic_DNA"/>
</dbReference>
<dbReference type="InterPro" id="IPR042098">
    <property type="entry name" value="TauD-like_sf"/>
</dbReference>
<dbReference type="Pfam" id="PF02668">
    <property type="entry name" value="TauD"/>
    <property type="match status" value="1"/>
</dbReference>
<evidence type="ECO:0000256" key="1">
    <source>
        <dbReference type="ARBA" id="ARBA00001954"/>
    </source>
</evidence>
<dbReference type="PANTHER" id="PTHR10696">
    <property type="entry name" value="GAMMA-BUTYROBETAINE HYDROXYLASE-RELATED"/>
    <property type="match status" value="1"/>
</dbReference>
<sequence>MHTSSLFRSYLARPLKQLNVTSHVTAQSRIKLNVPAIYQIRTISAESQMDSSIRRVSNPTIRKHKVGNRSRYGGAAKAGSGIDLATISHDEKILDSQDKPAYEIVNPLEQVLTTKGSISDDNESDGIRKPLISPILVRDACKCSQCIDSSDRQRNFSYSDIPADISFRDVHFNEETGIVHVRWNNDIPSFSPDHTSTFDHETIATLTTTYRHQQRHKFTKRPLKLWNQQSFHRDTDRIDFNDYMTHAPTFANAMHLLWRDGLLFIDGVPETEESVAQIVNRIGPLQQTFYGPTWDVRSVPNAKNVAYTSKYLGFHMDLLYMRDPPGFQFLHCVHNTCEGGESRFADTFSALDQLISEYGTEYFDALRNYRIRYEYDNDNFFYSDQKPTVMERTVIDEPPRRILHAQHEPLIRNVGHVFWSPPFVGHIAPHARDAEHALFVKASKAFSDIMEQQQNAVEEKMDSGTCVIFDNLRVVHARNAFNMNSGKRWLRGAYLNRQDFMSKAVSVVDEMPMTRKERFYKFVPAQEGKANADTAPSPRGLPA</sequence>
<evidence type="ECO:0000256" key="5">
    <source>
        <dbReference type="ARBA" id="ARBA00023002"/>
    </source>
</evidence>
<dbReference type="HOGENOM" id="CLU_021859_0_0_1"/>
<dbReference type="PANTHER" id="PTHR10696:SF25">
    <property type="entry name" value="OXIDOREDUCTASE AIM17-RELATED"/>
    <property type="match status" value="1"/>
</dbReference>
<dbReference type="InterPro" id="IPR050411">
    <property type="entry name" value="AlphaKG_dependent_hydroxylases"/>
</dbReference>
<evidence type="ECO:0000256" key="6">
    <source>
        <dbReference type="ARBA" id="ARBA00023004"/>
    </source>
</evidence>
<evidence type="ECO:0000256" key="2">
    <source>
        <dbReference type="ARBA" id="ARBA00008654"/>
    </source>
</evidence>
<dbReference type="GO" id="GO:0005739">
    <property type="term" value="C:mitochondrion"/>
    <property type="evidence" value="ECO:0007669"/>
    <property type="project" value="TreeGrafter"/>
</dbReference>
<organism evidence="8 9">
    <name type="scientific">Exophiala sideris</name>
    <dbReference type="NCBI Taxonomy" id="1016849"/>
    <lineage>
        <taxon>Eukaryota</taxon>
        <taxon>Fungi</taxon>
        <taxon>Dikarya</taxon>
        <taxon>Ascomycota</taxon>
        <taxon>Pezizomycotina</taxon>
        <taxon>Eurotiomycetes</taxon>
        <taxon>Chaetothyriomycetidae</taxon>
        <taxon>Chaetothyriales</taxon>
        <taxon>Herpotrichiellaceae</taxon>
        <taxon>Exophiala</taxon>
    </lineage>
</organism>
<dbReference type="InterPro" id="IPR003819">
    <property type="entry name" value="TauD/TfdA-like"/>
</dbReference>
<evidence type="ECO:0000313" key="9">
    <source>
        <dbReference type="Proteomes" id="UP000053599"/>
    </source>
</evidence>
<dbReference type="InterPro" id="IPR038492">
    <property type="entry name" value="GBBH-like_N_sf"/>
</dbReference>
<dbReference type="GO" id="GO:0051213">
    <property type="term" value="F:dioxygenase activity"/>
    <property type="evidence" value="ECO:0007669"/>
    <property type="project" value="UniProtKB-KW"/>
</dbReference>
<keyword evidence="6" id="KW-0408">Iron</keyword>
<feature type="domain" description="TauD/TfdA-like" evidence="7">
    <location>
        <begin position="234"/>
        <end position="494"/>
    </location>
</feature>
<gene>
    <name evidence="8" type="ORF">PV11_00194</name>
</gene>
<dbReference type="OrthoDB" id="406634at2759"/>
<dbReference type="SUPFAM" id="SSF51197">
    <property type="entry name" value="Clavaminate synthase-like"/>
    <property type="match status" value="1"/>
</dbReference>
<dbReference type="GO" id="GO:0045329">
    <property type="term" value="P:carnitine biosynthetic process"/>
    <property type="evidence" value="ECO:0007669"/>
    <property type="project" value="TreeGrafter"/>
</dbReference>
<dbReference type="AlphaFoldDB" id="A0A0D1X9C0"/>
<keyword evidence="3" id="KW-0479">Metal-binding</keyword>
<name>A0A0D1X9C0_9EURO</name>
<dbReference type="GO" id="GO:0046872">
    <property type="term" value="F:metal ion binding"/>
    <property type="evidence" value="ECO:0007669"/>
    <property type="project" value="UniProtKB-KW"/>
</dbReference>
<evidence type="ECO:0000259" key="7">
    <source>
        <dbReference type="Pfam" id="PF02668"/>
    </source>
</evidence>
<dbReference type="Proteomes" id="UP000053599">
    <property type="component" value="Unassembled WGS sequence"/>
</dbReference>
<dbReference type="Gene3D" id="3.60.130.10">
    <property type="entry name" value="Clavaminate synthase-like"/>
    <property type="match status" value="1"/>
</dbReference>
<dbReference type="Gene3D" id="3.30.2020.30">
    <property type="match status" value="1"/>
</dbReference>
<accession>A0A0D1X9C0</accession>
<keyword evidence="4" id="KW-0223">Dioxygenase</keyword>
<proteinExistence type="inferred from homology"/>
<evidence type="ECO:0000256" key="4">
    <source>
        <dbReference type="ARBA" id="ARBA00022964"/>
    </source>
</evidence>
<reference evidence="8 9" key="1">
    <citation type="submission" date="2015-01" db="EMBL/GenBank/DDBJ databases">
        <title>The Genome Sequence of Exophiala sideris CBS121828.</title>
        <authorList>
            <consortium name="The Broad Institute Genomics Platform"/>
            <person name="Cuomo C."/>
            <person name="de Hoog S."/>
            <person name="Gorbushina A."/>
            <person name="Stielow B."/>
            <person name="Teixiera M."/>
            <person name="Abouelleil A."/>
            <person name="Chapman S.B."/>
            <person name="Priest M."/>
            <person name="Young S.K."/>
            <person name="Wortman J."/>
            <person name="Nusbaum C."/>
            <person name="Birren B."/>
        </authorList>
    </citation>
    <scope>NUCLEOTIDE SEQUENCE [LARGE SCALE GENOMIC DNA]</scope>
    <source>
        <strain evidence="8 9">CBS 121828</strain>
    </source>
</reference>
<dbReference type="STRING" id="1016849.A0A0D1X9C0"/>
<comment type="similarity">
    <text evidence="2">Belongs to the gamma-BBH/TMLD family.</text>
</comment>
<keyword evidence="5" id="KW-0560">Oxidoreductase</keyword>
<evidence type="ECO:0000256" key="3">
    <source>
        <dbReference type="ARBA" id="ARBA00022723"/>
    </source>
</evidence>
<protein>
    <recommendedName>
        <fullName evidence="7">TauD/TfdA-like domain-containing protein</fullName>
    </recommendedName>
</protein>